<keyword evidence="1" id="KW-1133">Transmembrane helix</keyword>
<dbReference type="VEuPathDB" id="VectorBase:AFAF007789"/>
<dbReference type="EnsemblMetazoa" id="AFAF007789-RA">
    <property type="protein sequence ID" value="AFAF007789-PA"/>
    <property type="gene ID" value="AFAF007789"/>
</dbReference>
<evidence type="ECO:0000313" key="2">
    <source>
        <dbReference type="EnsemblMetazoa" id="AFAF007789-PA"/>
    </source>
</evidence>
<name>A0A182QD61_9DIPT</name>
<keyword evidence="1" id="KW-0812">Transmembrane</keyword>
<protein>
    <submittedName>
        <fullName evidence="2">Uncharacterized protein</fullName>
    </submittedName>
</protein>
<dbReference type="Proteomes" id="UP000075886">
    <property type="component" value="Unassembled WGS sequence"/>
</dbReference>
<dbReference type="EMBL" id="AXCN02000750">
    <property type="status" value="NOT_ANNOTATED_CDS"/>
    <property type="molecule type" value="Genomic_DNA"/>
</dbReference>
<organism evidence="2 3">
    <name type="scientific">Anopheles farauti</name>
    <dbReference type="NCBI Taxonomy" id="69004"/>
    <lineage>
        <taxon>Eukaryota</taxon>
        <taxon>Metazoa</taxon>
        <taxon>Ecdysozoa</taxon>
        <taxon>Arthropoda</taxon>
        <taxon>Hexapoda</taxon>
        <taxon>Insecta</taxon>
        <taxon>Pterygota</taxon>
        <taxon>Neoptera</taxon>
        <taxon>Endopterygota</taxon>
        <taxon>Diptera</taxon>
        <taxon>Nematocera</taxon>
        <taxon>Culicoidea</taxon>
        <taxon>Culicidae</taxon>
        <taxon>Anophelinae</taxon>
        <taxon>Anopheles</taxon>
    </lineage>
</organism>
<keyword evidence="3" id="KW-1185">Reference proteome</keyword>
<sequence length="194" mass="20985">MLKDSRDGQRTACMRNKMPLLGSGTIGSRVGCTGATAIVGTTGASKAASGSSIGTCRLFRRLMRFLGGDLMTGGAGGGGDSGQILCGLWKWIARPSVCRIRRDTWSRLSMRTLRCRCRTLIVVGRRHIAVFRWLVIVRLLVVFAFCQAPIGVGSTDNQYVANDTKYFNSQDIGRTGFNGSPAPVYGLSRSEQMP</sequence>
<keyword evidence="1" id="KW-0472">Membrane</keyword>
<accession>A0A182QD61</accession>
<dbReference type="AlphaFoldDB" id="A0A182QD61"/>
<evidence type="ECO:0000313" key="3">
    <source>
        <dbReference type="Proteomes" id="UP000075886"/>
    </source>
</evidence>
<reference evidence="3" key="1">
    <citation type="submission" date="2014-01" db="EMBL/GenBank/DDBJ databases">
        <title>The Genome Sequence of Anopheles farauti FAR1 (V2).</title>
        <authorList>
            <consortium name="The Broad Institute Genomics Platform"/>
            <person name="Neafsey D.E."/>
            <person name="Besansky N."/>
            <person name="Howell P."/>
            <person name="Walton C."/>
            <person name="Young S.K."/>
            <person name="Zeng Q."/>
            <person name="Gargeya S."/>
            <person name="Fitzgerald M."/>
            <person name="Haas B."/>
            <person name="Abouelleil A."/>
            <person name="Allen A.W."/>
            <person name="Alvarado L."/>
            <person name="Arachchi H.M."/>
            <person name="Berlin A.M."/>
            <person name="Chapman S.B."/>
            <person name="Gainer-Dewar J."/>
            <person name="Goldberg J."/>
            <person name="Griggs A."/>
            <person name="Gujja S."/>
            <person name="Hansen M."/>
            <person name="Howarth C."/>
            <person name="Imamovic A."/>
            <person name="Ireland A."/>
            <person name="Larimer J."/>
            <person name="McCowan C."/>
            <person name="Murphy C."/>
            <person name="Pearson M."/>
            <person name="Poon T.W."/>
            <person name="Priest M."/>
            <person name="Roberts A."/>
            <person name="Saif S."/>
            <person name="Shea T."/>
            <person name="Sisk P."/>
            <person name="Sykes S."/>
            <person name="Wortman J."/>
            <person name="Nusbaum C."/>
            <person name="Birren B."/>
        </authorList>
    </citation>
    <scope>NUCLEOTIDE SEQUENCE [LARGE SCALE GENOMIC DNA]</scope>
    <source>
        <strain evidence="3">FAR1</strain>
    </source>
</reference>
<reference evidence="2" key="2">
    <citation type="submission" date="2020-05" db="UniProtKB">
        <authorList>
            <consortium name="EnsemblMetazoa"/>
        </authorList>
    </citation>
    <scope>IDENTIFICATION</scope>
    <source>
        <strain evidence="2">FAR1</strain>
    </source>
</reference>
<feature type="transmembrane region" description="Helical" evidence="1">
    <location>
        <begin position="130"/>
        <end position="150"/>
    </location>
</feature>
<proteinExistence type="predicted"/>
<evidence type="ECO:0000256" key="1">
    <source>
        <dbReference type="SAM" id="Phobius"/>
    </source>
</evidence>